<feature type="compositionally biased region" description="Low complexity" evidence="7">
    <location>
        <begin position="1"/>
        <end position="14"/>
    </location>
</feature>
<feature type="site" description="Transition state stabilizer" evidence="6">
    <location>
        <position position="502"/>
    </location>
</feature>
<evidence type="ECO:0000256" key="4">
    <source>
        <dbReference type="ARBA" id="ARBA00023277"/>
    </source>
</evidence>
<evidence type="ECO:0000256" key="1">
    <source>
        <dbReference type="ARBA" id="ARBA00011738"/>
    </source>
</evidence>
<dbReference type="AlphaFoldDB" id="A0A1H1UYJ3"/>
<dbReference type="InterPro" id="IPR026585">
    <property type="entry name" value="GlgE"/>
</dbReference>
<evidence type="ECO:0000256" key="5">
    <source>
        <dbReference type="ARBA" id="ARBA00048735"/>
    </source>
</evidence>
<dbReference type="CDD" id="cd11344">
    <property type="entry name" value="AmyAc_GlgE_like"/>
    <property type="match status" value="1"/>
</dbReference>
<accession>A0A1H1UYJ3</accession>
<dbReference type="InterPro" id="IPR049171">
    <property type="entry name" value="GLGE_C"/>
</dbReference>
<dbReference type="InterPro" id="IPR017853">
    <property type="entry name" value="GH"/>
</dbReference>
<evidence type="ECO:0000256" key="7">
    <source>
        <dbReference type="SAM" id="MobiDB-lite"/>
    </source>
</evidence>
<dbReference type="RefSeq" id="WP_091413064.1">
    <property type="nucleotide sequence ID" value="NZ_LT629749.1"/>
</dbReference>
<dbReference type="GO" id="GO:0004553">
    <property type="term" value="F:hydrolase activity, hydrolyzing O-glycosyl compounds"/>
    <property type="evidence" value="ECO:0007669"/>
    <property type="project" value="InterPro"/>
</dbReference>
<dbReference type="Gene3D" id="2.60.40.10">
    <property type="entry name" value="Immunoglobulins"/>
    <property type="match status" value="1"/>
</dbReference>
<dbReference type="Gene3D" id="3.20.20.80">
    <property type="entry name" value="Glycosidases"/>
    <property type="match status" value="1"/>
</dbReference>
<dbReference type="EMBL" id="LT629749">
    <property type="protein sequence ID" value="SDS77523.1"/>
    <property type="molecule type" value="Genomic_DNA"/>
</dbReference>
<evidence type="ECO:0000313" key="10">
    <source>
        <dbReference type="Proteomes" id="UP000199092"/>
    </source>
</evidence>
<dbReference type="SUPFAM" id="SSF51445">
    <property type="entry name" value="(Trans)glycosidases"/>
    <property type="match status" value="1"/>
</dbReference>
<proteinExistence type="inferred from homology"/>
<feature type="binding site" evidence="6">
    <location>
        <position position="286"/>
    </location>
    <ligand>
        <name>alpha-maltose 1-phosphate</name>
        <dbReference type="ChEBI" id="CHEBI:63576"/>
    </ligand>
</feature>
<keyword evidence="2 6" id="KW-0328">Glycosyltransferase</keyword>
<dbReference type="OrthoDB" id="9805159at2"/>
<sequence length="720" mass="79267">MTAASPGSSVPSAADRQPPAVVVTPPERGTAFGRIPVTKVSPVIEGGAYPAKASVGEAFAIRATVFREGHDAVGASVVLTDPEGHVSVVPMHPSTPAGFDWWAAEVVLETEGAWTFRVEGWDDPWETWVHTAEIKIPAGIDVALVCTEGKALFAAAAERAEASGDAAAATLLRDAGTALDSEQQVEDRLEDVLADDVRAAMAAHGPRELVSPSPDYPVFVDRRAALYASWYEFFPRSQGARLDPETGRWVSGTFDSSHERLEAAAAMGFDVVYLPPVHPIGTSFRKGPNNTLTPGPADPGSPWAIGNVEGGHDAIHPDLGDFDAFDRFVAKAKSLGLEIAMDFALQASPDHPWVTDHPEWFSQRADGSIAYAENPPKKYQDIYPINFDRDRDGIYLESLRILKLWMSHGVRIFRVDNPHTKPVDFWAWLTAEIRRTDPDVLFLAEAFTKPAMMHALGKAGFHQGYTYFTWRNEKWELEEYLSELTTESDSFFRPNFFVNTPDILPTFLQWGGRTAFTIRAVLAATTSPTWGVYSGFELFENAVLAPGREEYLDSEKFQYRPRDWQAAEESGENLNLLLGTLNAIRREHPSLQQLRNLHFHHAPHDSVIVYSKRSGDDVVLTVVNLDPLNTVESEVYLDMEALGLDPADVFLVHEELTGQTWRWGQRAYVRLTVDDPAHVLSIVQPGRRQLATPVTEAAEVGPDPEPSADGPAPAATTTGR</sequence>
<dbReference type="Proteomes" id="UP000199092">
    <property type="component" value="Chromosome I"/>
</dbReference>
<dbReference type="STRING" id="546871.SAMN04488543_2357"/>
<feature type="active site" description="Proton donor" evidence="6">
    <location>
        <position position="445"/>
    </location>
</feature>
<dbReference type="Gene3D" id="2.60.40.1180">
    <property type="entry name" value="Golgi alpha-mannosidase II"/>
    <property type="match status" value="1"/>
</dbReference>
<dbReference type="Pfam" id="PF21702">
    <property type="entry name" value="GLGE_C"/>
    <property type="match status" value="1"/>
</dbReference>
<dbReference type="HAMAP" id="MF_02124">
    <property type="entry name" value="GlgE"/>
    <property type="match status" value="1"/>
</dbReference>
<feature type="binding site" evidence="6">
    <location>
        <position position="346"/>
    </location>
    <ligand>
        <name>alpha-maltose 1-phosphate</name>
        <dbReference type="ChEBI" id="CHEBI:63576"/>
    </ligand>
</feature>
<reference evidence="9 10" key="1">
    <citation type="submission" date="2016-10" db="EMBL/GenBank/DDBJ databases">
        <authorList>
            <person name="de Groot N.N."/>
        </authorList>
    </citation>
    <scope>NUCLEOTIDE SEQUENCE [LARGE SCALE GENOMIC DNA]</scope>
    <source>
        <strain evidence="9 10">DSM 21741</strain>
    </source>
</reference>
<name>A0A1H1UYJ3_9ACTN</name>
<organism evidence="9 10">
    <name type="scientific">Friedmanniella luteola</name>
    <dbReference type="NCBI Taxonomy" id="546871"/>
    <lineage>
        <taxon>Bacteria</taxon>
        <taxon>Bacillati</taxon>
        <taxon>Actinomycetota</taxon>
        <taxon>Actinomycetes</taxon>
        <taxon>Propionibacteriales</taxon>
        <taxon>Nocardioidaceae</taxon>
        <taxon>Friedmanniella</taxon>
    </lineage>
</organism>
<feature type="domain" description="Glycosyl hydrolase family 13 catalytic" evidence="8">
    <location>
        <begin position="228"/>
        <end position="585"/>
    </location>
</feature>
<feature type="region of interest" description="Disordered" evidence="7">
    <location>
        <begin position="1"/>
        <end position="27"/>
    </location>
</feature>
<evidence type="ECO:0000259" key="8">
    <source>
        <dbReference type="SMART" id="SM00642"/>
    </source>
</evidence>
<feature type="active site" description="Nucleophile" evidence="6">
    <location>
        <position position="416"/>
    </location>
</feature>
<dbReference type="SMART" id="SM00642">
    <property type="entry name" value="Aamy"/>
    <property type="match status" value="1"/>
</dbReference>
<feature type="binding site" evidence="6">
    <location>
        <position position="381"/>
    </location>
    <ligand>
        <name>alpha-maltose 1-phosphate</name>
        <dbReference type="ChEBI" id="CHEBI:63576"/>
    </ligand>
</feature>
<gene>
    <name evidence="6" type="primary">glgE</name>
    <name evidence="9" type="ORF">SAMN04488543_2357</name>
</gene>
<feature type="compositionally biased region" description="Low complexity" evidence="7">
    <location>
        <begin position="710"/>
        <end position="720"/>
    </location>
</feature>
<dbReference type="InterPro" id="IPR006047">
    <property type="entry name" value="GH13_cat_dom"/>
</dbReference>
<dbReference type="GO" id="GO:0016758">
    <property type="term" value="F:hexosyltransferase activity"/>
    <property type="evidence" value="ECO:0007669"/>
    <property type="project" value="UniProtKB-UniRule"/>
</dbReference>
<keyword evidence="3 6" id="KW-0808">Transferase</keyword>
<feature type="binding site" evidence="6">
    <location>
        <position position="417"/>
    </location>
    <ligand>
        <name>alpha-maltose 1-phosphate</name>
        <dbReference type="ChEBI" id="CHEBI:63576"/>
    </ligand>
</feature>
<dbReference type="InterPro" id="IPR013780">
    <property type="entry name" value="Glyco_hydro_b"/>
</dbReference>
<comment type="similarity">
    <text evidence="6">Belongs to the glycosyl hydrolase 13 family. GlgE subfamily.</text>
</comment>
<dbReference type="Gene3D" id="1.20.58.80">
    <property type="entry name" value="Phosphotransferase system, lactose/cellobiose-type IIA subunit"/>
    <property type="match status" value="1"/>
</dbReference>
<feature type="region of interest" description="Disordered" evidence="7">
    <location>
        <begin position="690"/>
        <end position="720"/>
    </location>
</feature>
<dbReference type="InterPro" id="IPR021828">
    <property type="entry name" value="GlgE_dom_N/S"/>
</dbReference>
<keyword evidence="10" id="KW-1185">Reference proteome</keyword>
<protein>
    <recommendedName>
        <fullName evidence="6">Alpha-1,4-glucan:maltose-1-phosphate maltosyltransferase</fullName>
        <shortName evidence="6">GMPMT</shortName>
        <ecNumber evidence="6">2.4.99.16</ecNumber>
    </recommendedName>
    <alternativeName>
        <fullName evidence="6">(1-&gt;4)-alpha-D-glucan:maltose-1-phosphate alpha-D-maltosyltransferase</fullName>
    </alternativeName>
</protein>
<evidence type="ECO:0000256" key="6">
    <source>
        <dbReference type="HAMAP-Rule" id="MF_02124"/>
    </source>
</evidence>
<comment type="catalytic activity">
    <reaction evidence="5 6">
        <text>alpha-maltose 1-phosphate + [(1-&gt;4)-alpha-D-glucosyl](n) = [(1-&gt;4)-alpha-D-glucosyl](n+2) + phosphate</text>
        <dbReference type="Rhea" id="RHEA:42692"/>
        <dbReference type="Rhea" id="RHEA-COMP:9584"/>
        <dbReference type="Rhea" id="RHEA-COMP:10183"/>
        <dbReference type="ChEBI" id="CHEBI:15444"/>
        <dbReference type="ChEBI" id="CHEBI:43474"/>
        <dbReference type="ChEBI" id="CHEBI:63576"/>
        <dbReference type="EC" id="2.4.99.16"/>
    </reaction>
</comment>
<keyword evidence="4 6" id="KW-0119">Carbohydrate metabolism</keyword>
<feature type="binding site" evidence="6">
    <location>
        <begin position="556"/>
        <end position="557"/>
    </location>
    <ligand>
        <name>alpha-maltose 1-phosphate</name>
        <dbReference type="ChEBI" id="CHEBI:63576"/>
    </ligand>
</feature>
<dbReference type="Pfam" id="PF11896">
    <property type="entry name" value="GlgE_dom_N_S"/>
    <property type="match status" value="1"/>
</dbReference>
<evidence type="ECO:0000256" key="2">
    <source>
        <dbReference type="ARBA" id="ARBA00022676"/>
    </source>
</evidence>
<dbReference type="PANTHER" id="PTHR47786">
    <property type="entry name" value="ALPHA-1,4-GLUCAN:MALTOSE-1-PHOSPHATE MALTOSYLTRANSFERASE"/>
    <property type="match status" value="1"/>
</dbReference>
<evidence type="ECO:0000313" key="9">
    <source>
        <dbReference type="EMBL" id="SDS77523.1"/>
    </source>
</evidence>
<evidence type="ECO:0000256" key="3">
    <source>
        <dbReference type="ARBA" id="ARBA00022679"/>
    </source>
</evidence>
<dbReference type="EC" id="2.4.99.16" evidence="6"/>
<dbReference type="InterPro" id="IPR013783">
    <property type="entry name" value="Ig-like_fold"/>
</dbReference>
<comment type="subunit">
    <text evidence="1 6">Homodimer.</text>
</comment>
<dbReference type="GO" id="GO:0030979">
    <property type="term" value="P:alpha-glucan biosynthetic process"/>
    <property type="evidence" value="ECO:0007669"/>
    <property type="project" value="UniProtKB-UniRule"/>
</dbReference>
<comment type="function">
    <text evidence="6">Maltosyltransferase that uses maltose 1-phosphate (M1P) as the sugar donor to elongate linear or branched alpha-(1-&gt;4)-glucans. Is involved in a branched alpha-glucan biosynthetic pathway from trehalose, together with TreS, Mak and GlgB.</text>
</comment>
<dbReference type="PANTHER" id="PTHR47786:SF2">
    <property type="entry name" value="GLYCOSYL HYDROLASE FAMILY 13 CATALYTIC DOMAIN-CONTAINING PROTEIN"/>
    <property type="match status" value="1"/>
</dbReference>